<dbReference type="SUPFAM" id="SSF100950">
    <property type="entry name" value="NagB/RpiA/CoA transferase-like"/>
    <property type="match status" value="1"/>
</dbReference>
<name>A0A8I1AA10_THEIN</name>
<feature type="active site" description="Proton acceptor; for ring-opening step" evidence="4">
    <location>
        <position position="138"/>
    </location>
</feature>
<organism evidence="6 7">
    <name type="scientific">Thermoactinomyces intermedius</name>
    <dbReference type="NCBI Taxonomy" id="2024"/>
    <lineage>
        <taxon>Bacteria</taxon>
        <taxon>Bacillati</taxon>
        <taxon>Bacillota</taxon>
        <taxon>Bacilli</taxon>
        <taxon>Bacillales</taxon>
        <taxon>Thermoactinomycetaceae</taxon>
        <taxon>Thermoactinomyces</taxon>
    </lineage>
</organism>
<evidence type="ECO:0000256" key="1">
    <source>
        <dbReference type="ARBA" id="ARBA00000644"/>
    </source>
</evidence>
<dbReference type="GO" id="GO:0019262">
    <property type="term" value="P:N-acetylneuraminate catabolic process"/>
    <property type="evidence" value="ECO:0007669"/>
    <property type="project" value="UniProtKB-UniRule"/>
</dbReference>
<reference evidence="6 7" key="1">
    <citation type="submission" date="2020-12" db="EMBL/GenBank/DDBJ databases">
        <title>WGS of Thermoactinomyces spp.</title>
        <authorList>
            <person name="Cheng K."/>
        </authorList>
    </citation>
    <scope>NUCLEOTIDE SEQUENCE [LARGE SCALE GENOMIC DNA]</scope>
    <source>
        <strain evidence="7">CICC 10671\DSM 43846</strain>
    </source>
</reference>
<keyword evidence="3 4" id="KW-0119">Carbohydrate metabolism</keyword>
<feature type="active site" description="For ring-opening step" evidence="4">
    <location>
        <position position="143"/>
    </location>
</feature>
<evidence type="ECO:0000256" key="3">
    <source>
        <dbReference type="ARBA" id="ARBA00023277"/>
    </source>
</evidence>
<sequence>MELVRVQNYEEMCDLAAERIIRVVKETESPVLGLATGATPTGVYEKLVSDHRQNGTSYRHVTTFNLDEYVGLGPEDATSYFFYMMEHLFRHIDIPVGQTHIPDGLAKNPEEECVRYEREIEEHGGIDLQILGIGRNGHIGFNEPGTPFSSKTHVVKLTESTREANRPFFDAKDQVPTHAITMGLSTIMKSKKIVLLANGKMKAPVLHRLFTMDEPSPELPASILKQHPNVTIIADEEALSWTTVDELPGMRTRR</sequence>
<dbReference type="GO" id="GO:0005737">
    <property type="term" value="C:cytoplasm"/>
    <property type="evidence" value="ECO:0007669"/>
    <property type="project" value="TreeGrafter"/>
</dbReference>
<keyword evidence="2 4" id="KW-0378">Hydrolase</keyword>
<dbReference type="InterPro" id="IPR018321">
    <property type="entry name" value="Glucosamine6P_isomerase_CS"/>
</dbReference>
<dbReference type="PANTHER" id="PTHR11280:SF5">
    <property type="entry name" value="GLUCOSAMINE-6-PHOSPHATE ISOMERASE"/>
    <property type="match status" value="1"/>
</dbReference>
<dbReference type="Pfam" id="PF01182">
    <property type="entry name" value="Glucosamine_iso"/>
    <property type="match status" value="1"/>
</dbReference>
<comment type="similarity">
    <text evidence="4">Belongs to the glucosamine/galactosamine-6-phosphate isomerase family. NagB subfamily.</text>
</comment>
<dbReference type="NCBIfam" id="TIGR00502">
    <property type="entry name" value="nagB"/>
    <property type="match status" value="1"/>
</dbReference>
<evidence type="ECO:0000259" key="5">
    <source>
        <dbReference type="Pfam" id="PF01182"/>
    </source>
</evidence>
<dbReference type="GO" id="GO:0004342">
    <property type="term" value="F:glucosamine-6-phosphate deaminase activity"/>
    <property type="evidence" value="ECO:0007669"/>
    <property type="project" value="UniProtKB-UniRule"/>
</dbReference>
<protein>
    <recommendedName>
        <fullName evidence="4">Glucosamine-6-phosphate deaminase</fullName>
        <ecNumber evidence="4">3.5.99.6</ecNumber>
    </recommendedName>
    <alternativeName>
        <fullName evidence="4">GlcN6P deaminase</fullName>
        <shortName evidence="4">GNPDA</shortName>
    </alternativeName>
    <alternativeName>
        <fullName evidence="4">Glucosamine-6-phosphate isomerase</fullName>
    </alternativeName>
</protein>
<dbReference type="UniPathway" id="UPA00629">
    <property type="reaction ID" value="UER00684"/>
</dbReference>
<dbReference type="GO" id="GO:0006043">
    <property type="term" value="P:glucosamine catabolic process"/>
    <property type="evidence" value="ECO:0007669"/>
    <property type="project" value="TreeGrafter"/>
</dbReference>
<dbReference type="InterPro" id="IPR037171">
    <property type="entry name" value="NagB/RpiA_transferase-like"/>
</dbReference>
<evidence type="ECO:0000313" key="6">
    <source>
        <dbReference type="EMBL" id="MBH8595431.1"/>
    </source>
</evidence>
<feature type="active site" description="Proton acceptor; for enolization step" evidence="4">
    <location>
        <position position="67"/>
    </location>
</feature>
<dbReference type="InterPro" id="IPR006148">
    <property type="entry name" value="Glc/Gal-6P_isomerase"/>
</dbReference>
<comment type="caution">
    <text evidence="4">Lacks conserved residue(s) required for the propagation of feature annotation.</text>
</comment>
<dbReference type="EC" id="3.5.99.6" evidence="4"/>
<comment type="function">
    <text evidence="4">Catalyzes the reversible isomerization-deamination of glucosamine 6-phosphate (GlcN6P) to form fructose 6-phosphate (Fru6P) and ammonium ion.</text>
</comment>
<keyword evidence="7" id="KW-1185">Reference proteome</keyword>
<dbReference type="GO" id="GO:0042802">
    <property type="term" value="F:identical protein binding"/>
    <property type="evidence" value="ECO:0007669"/>
    <property type="project" value="TreeGrafter"/>
</dbReference>
<proteinExistence type="inferred from homology"/>
<dbReference type="Gene3D" id="3.40.50.1360">
    <property type="match status" value="1"/>
</dbReference>
<dbReference type="GO" id="GO:0006046">
    <property type="term" value="P:N-acetylglucosamine catabolic process"/>
    <property type="evidence" value="ECO:0007669"/>
    <property type="project" value="UniProtKB-UniRule"/>
</dbReference>
<dbReference type="PROSITE" id="PS01161">
    <property type="entry name" value="GLC_GALNAC_ISOMERASE"/>
    <property type="match status" value="1"/>
</dbReference>
<dbReference type="Proteomes" id="UP000633619">
    <property type="component" value="Unassembled WGS sequence"/>
</dbReference>
<dbReference type="GO" id="GO:0005975">
    <property type="term" value="P:carbohydrate metabolic process"/>
    <property type="evidence" value="ECO:0007669"/>
    <property type="project" value="InterPro"/>
</dbReference>
<dbReference type="PANTHER" id="PTHR11280">
    <property type="entry name" value="GLUCOSAMINE-6-PHOSPHATE ISOMERASE"/>
    <property type="match status" value="1"/>
</dbReference>
<comment type="caution">
    <text evidence="6">The sequence shown here is derived from an EMBL/GenBank/DDBJ whole genome shotgun (WGS) entry which is preliminary data.</text>
</comment>
<gene>
    <name evidence="4 6" type="primary">nagB</name>
    <name evidence="6" type="ORF">I8U20_08815</name>
</gene>
<dbReference type="AlphaFoldDB" id="A0A8I1AA10"/>
<evidence type="ECO:0000256" key="2">
    <source>
        <dbReference type="ARBA" id="ARBA00022801"/>
    </source>
</evidence>
<evidence type="ECO:0000313" key="7">
    <source>
        <dbReference type="Proteomes" id="UP000633619"/>
    </source>
</evidence>
<comment type="catalytic activity">
    <reaction evidence="1 4">
        <text>alpha-D-glucosamine 6-phosphate + H2O = beta-D-fructose 6-phosphate + NH4(+)</text>
        <dbReference type="Rhea" id="RHEA:12172"/>
        <dbReference type="ChEBI" id="CHEBI:15377"/>
        <dbReference type="ChEBI" id="CHEBI:28938"/>
        <dbReference type="ChEBI" id="CHEBI:57634"/>
        <dbReference type="ChEBI" id="CHEBI:75989"/>
        <dbReference type="EC" id="3.5.99.6"/>
    </reaction>
</comment>
<feature type="active site" description="For ring-opening step" evidence="4">
    <location>
        <position position="136"/>
    </location>
</feature>
<accession>A0A8I1AA10</accession>
<dbReference type="HAMAP" id="MF_01241">
    <property type="entry name" value="GlcN6P_deamin"/>
    <property type="match status" value="1"/>
</dbReference>
<dbReference type="InterPro" id="IPR004547">
    <property type="entry name" value="Glucosamine6P_isomerase"/>
</dbReference>
<evidence type="ECO:0000256" key="4">
    <source>
        <dbReference type="HAMAP-Rule" id="MF_01241"/>
    </source>
</evidence>
<dbReference type="RefSeq" id="WP_181732108.1">
    <property type="nucleotide sequence ID" value="NZ_JACEIR010000005.1"/>
</dbReference>
<dbReference type="EMBL" id="JAECVW010000004">
    <property type="protein sequence ID" value="MBH8595431.1"/>
    <property type="molecule type" value="Genomic_DNA"/>
</dbReference>
<feature type="domain" description="Glucosamine/galactosamine-6-phosphate isomerase" evidence="5">
    <location>
        <begin position="10"/>
        <end position="227"/>
    </location>
</feature>
<comment type="pathway">
    <text evidence="4">Amino-sugar metabolism; N-acetylneuraminate degradation; D-fructose 6-phosphate from N-acetylneuraminate: step 5/5.</text>
</comment>
<dbReference type="FunFam" id="3.40.50.1360:FF:000003">
    <property type="entry name" value="Glucosamine-6-phosphate deaminase"/>
    <property type="match status" value="1"/>
</dbReference>
<dbReference type="CDD" id="cd01399">
    <property type="entry name" value="GlcN6P_deaminase"/>
    <property type="match status" value="1"/>
</dbReference>